<sequence length="734" mass="83561">AESDLVESMLNRDSSTISSSSKIDSLLDEFAECSSCGALYTTDYCCSYGNLEDKIICDLDKIPDLSQRSPHNCPKCGNQVDGHYCQGCALLQKKFKEDLFTSCVENGILQDSSEPSNDNTNVVNALREPFVVNQDPGKNSSQSPPQINHHCCYGCSDPLEGIFCYQCTCELCGNGAQYGYNCPPKVLIIPNPKPFDNQTIKELPPTVPSFDSTCYYEDGNSFTYDSTSNLFHDSPNVFNLPLQLLLYSCEFYRNHARYGHYCTPQVLFIYPESVTHETYQCQPMNKDYYHDQNSCYDPNSFGFDQFQPQQYTINHPIFNTQNDLFNSQNKLMDQLTSMCDMVGQYIQKKEEEKQIEEEQAAQTRYWKIPACYDDDDDDDYTFAITPKEPDNSLNMGDKHLDTILATESDEFIKSSVENLVPNPSESEGEYECDVLASEVFTTFSNILFDADYDFYSNDDQSFFDEDIPKKIYSNPLFDEEIISMKIDPRHFNAESGLIESLLNHDSSLISSSSKIDSLFDEFAGEPTHFKSISPRIDKTDCDPEEETRFVKRLLCDNSSPCPPKEFVFENSDTAFESFFLFSIPVEDSDSLIEEINLSFTSDYLMPSRIKEDDYDPERDILILEELLSNDSLLFPENESFHFDIPSSSRPPAKPPDGNSGILNVKMMGDVSEHKVPMLRLMLTQSTLVPNKEKSLDLSSHRGHEAFQPFSECPMMIYGKNTPILDVPFFHFYPS</sequence>
<dbReference type="AlphaFoldDB" id="A0A699I2I4"/>
<organism evidence="1">
    <name type="scientific">Tanacetum cinerariifolium</name>
    <name type="common">Dalmatian daisy</name>
    <name type="synonym">Chrysanthemum cinerariifolium</name>
    <dbReference type="NCBI Taxonomy" id="118510"/>
    <lineage>
        <taxon>Eukaryota</taxon>
        <taxon>Viridiplantae</taxon>
        <taxon>Streptophyta</taxon>
        <taxon>Embryophyta</taxon>
        <taxon>Tracheophyta</taxon>
        <taxon>Spermatophyta</taxon>
        <taxon>Magnoliopsida</taxon>
        <taxon>eudicotyledons</taxon>
        <taxon>Gunneridae</taxon>
        <taxon>Pentapetalae</taxon>
        <taxon>asterids</taxon>
        <taxon>campanulids</taxon>
        <taxon>Asterales</taxon>
        <taxon>Asteraceae</taxon>
        <taxon>Asteroideae</taxon>
        <taxon>Anthemideae</taxon>
        <taxon>Anthemidinae</taxon>
        <taxon>Tanacetum</taxon>
    </lineage>
</organism>
<name>A0A699I2I4_TANCI</name>
<accession>A0A699I2I4</accession>
<reference evidence="1" key="1">
    <citation type="journal article" date="2019" name="Sci. Rep.">
        <title>Draft genome of Tanacetum cinerariifolium, the natural source of mosquito coil.</title>
        <authorList>
            <person name="Yamashiro T."/>
            <person name="Shiraishi A."/>
            <person name="Satake H."/>
            <person name="Nakayama K."/>
        </authorList>
    </citation>
    <scope>NUCLEOTIDE SEQUENCE</scope>
</reference>
<feature type="non-terminal residue" evidence="1">
    <location>
        <position position="1"/>
    </location>
</feature>
<comment type="caution">
    <text evidence="1">The sequence shown here is derived from an EMBL/GenBank/DDBJ whole genome shotgun (WGS) entry which is preliminary data.</text>
</comment>
<gene>
    <name evidence="1" type="ORF">Tci_456486</name>
</gene>
<evidence type="ECO:0000313" key="1">
    <source>
        <dbReference type="EMBL" id="GEY84512.1"/>
    </source>
</evidence>
<evidence type="ECO:0008006" key="2">
    <source>
        <dbReference type="Google" id="ProtNLM"/>
    </source>
</evidence>
<protein>
    <recommendedName>
        <fullName evidence="2">Pre-mRNA splicing Prp18-interacting factor</fullName>
    </recommendedName>
</protein>
<dbReference type="EMBL" id="BKCJ010215219">
    <property type="protein sequence ID" value="GEY84512.1"/>
    <property type="molecule type" value="Genomic_DNA"/>
</dbReference>
<proteinExistence type="predicted"/>